<proteinExistence type="predicted"/>
<gene>
    <name evidence="1" type="ORF">GALMADRAFT_1359713</name>
</gene>
<sequence>MALRMLCFHYILNFLDNSGFPAFPVNSLQKPHSTPCSLSRPRVDDFCFLCLLNPASTLSNPPMAQPTSSSRARLRLTNPWRITAPAMDPSLSFPTSESARLSGRNLQLTSLSMASLSHGSYCRLALILSRLKYRTKTAFSLVLPTINSRSL</sequence>
<accession>A0A067S6T4</accession>
<dbReference type="EMBL" id="KL142422">
    <property type="protein sequence ID" value="KDR66560.1"/>
    <property type="molecule type" value="Genomic_DNA"/>
</dbReference>
<protein>
    <submittedName>
        <fullName evidence="1">Uncharacterized protein</fullName>
    </submittedName>
</protein>
<evidence type="ECO:0000313" key="1">
    <source>
        <dbReference type="EMBL" id="KDR66560.1"/>
    </source>
</evidence>
<evidence type="ECO:0000313" key="2">
    <source>
        <dbReference type="Proteomes" id="UP000027222"/>
    </source>
</evidence>
<dbReference type="HOGENOM" id="CLU_1731612_0_0_1"/>
<organism evidence="1 2">
    <name type="scientific">Galerina marginata (strain CBS 339.88)</name>
    <dbReference type="NCBI Taxonomy" id="685588"/>
    <lineage>
        <taxon>Eukaryota</taxon>
        <taxon>Fungi</taxon>
        <taxon>Dikarya</taxon>
        <taxon>Basidiomycota</taxon>
        <taxon>Agaricomycotina</taxon>
        <taxon>Agaricomycetes</taxon>
        <taxon>Agaricomycetidae</taxon>
        <taxon>Agaricales</taxon>
        <taxon>Agaricineae</taxon>
        <taxon>Strophariaceae</taxon>
        <taxon>Galerina</taxon>
    </lineage>
</organism>
<reference evidence="2" key="1">
    <citation type="journal article" date="2014" name="Proc. Natl. Acad. Sci. U.S.A.">
        <title>Extensive sampling of basidiomycete genomes demonstrates inadequacy of the white-rot/brown-rot paradigm for wood decay fungi.</title>
        <authorList>
            <person name="Riley R."/>
            <person name="Salamov A.A."/>
            <person name="Brown D.W."/>
            <person name="Nagy L.G."/>
            <person name="Floudas D."/>
            <person name="Held B.W."/>
            <person name="Levasseur A."/>
            <person name="Lombard V."/>
            <person name="Morin E."/>
            <person name="Otillar R."/>
            <person name="Lindquist E.A."/>
            <person name="Sun H."/>
            <person name="LaButti K.M."/>
            <person name="Schmutz J."/>
            <person name="Jabbour D."/>
            <person name="Luo H."/>
            <person name="Baker S.E."/>
            <person name="Pisabarro A.G."/>
            <person name="Walton J.D."/>
            <person name="Blanchette R.A."/>
            <person name="Henrissat B."/>
            <person name="Martin F."/>
            <person name="Cullen D."/>
            <person name="Hibbett D.S."/>
            <person name="Grigoriev I.V."/>
        </authorList>
    </citation>
    <scope>NUCLEOTIDE SEQUENCE [LARGE SCALE GENOMIC DNA]</scope>
    <source>
        <strain evidence="2">CBS 339.88</strain>
    </source>
</reference>
<dbReference type="AlphaFoldDB" id="A0A067S6T4"/>
<name>A0A067S6T4_GALM3</name>
<dbReference type="Proteomes" id="UP000027222">
    <property type="component" value="Unassembled WGS sequence"/>
</dbReference>
<keyword evidence="2" id="KW-1185">Reference proteome</keyword>